<evidence type="ECO:0000259" key="8">
    <source>
        <dbReference type="Pfam" id="PF07992"/>
    </source>
</evidence>
<evidence type="ECO:0000259" key="7">
    <source>
        <dbReference type="Pfam" id="PF02769"/>
    </source>
</evidence>
<keyword evidence="4" id="KW-0067">ATP-binding</keyword>
<dbReference type="InterPro" id="IPR016188">
    <property type="entry name" value="PurM-like_N"/>
</dbReference>
<dbReference type="GO" id="GO:0004756">
    <property type="term" value="F:selenide, water dikinase activity"/>
    <property type="evidence" value="ECO:0007669"/>
    <property type="project" value="UniProtKB-EC"/>
</dbReference>
<dbReference type="RefSeq" id="WP_149611557.1">
    <property type="nucleotide sequence ID" value="NZ_VTUX01000005.1"/>
</dbReference>
<evidence type="ECO:0000259" key="6">
    <source>
        <dbReference type="Pfam" id="PF00586"/>
    </source>
</evidence>
<dbReference type="InterPro" id="IPR010918">
    <property type="entry name" value="PurM-like_C_dom"/>
</dbReference>
<feature type="domain" description="FAD/NAD(P)-binding" evidence="8">
    <location>
        <begin position="10"/>
        <end position="307"/>
    </location>
</feature>
<dbReference type="Pfam" id="PF02769">
    <property type="entry name" value="AIRS_C"/>
    <property type="match status" value="1"/>
</dbReference>
<feature type="domain" description="PurM-like C-terminal" evidence="7">
    <location>
        <begin position="560"/>
        <end position="732"/>
    </location>
</feature>
<dbReference type="Proteomes" id="UP000323708">
    <property type="component" value="Unassembled WGS sequence"/>
</dbReference>
<dbReference type="PANTHER" id="PTHR10256:SF0">
    <property type="entry name" value="INACTIVE SELENIDE, WATER DIKINASE-LIKE PROTEIN-RELATED"/>
    <property type="match status" value="1"/>
</dbReference>
<accession>A0A5B0WW81</accession>
<dbReference type="SUPFAM" id="SSF51905">
    <property type="entry name" value="FAD/NAD(P)-binding domain"/>
    <property type="match status" value="2"/>
</dbReference>
<dbReference type="EC" id="2.7.9.3" evidence="9"/>
<dbReference type="EMBL" id="VTUX01000005">
    <property type="protein sequence ID" value="KAA1190401.1"/>
    <property type="molecule type" value="Genomic_DNA"/>
</dbReference>
<protein>
    <submittedName>
        <fullName evidence="9">Selenide, water dikinase SelD</fullName>
        <ecNumber evidence="9">2.7.9.3</ecNumber>
    </submittedName>
</protein>
<evidence type="ECO:0000256" key="5">
    <source>
        <dbReference type="ARBA" id="ARBA00023266"/>
    </source>
</evidence>
<dbReference type="CDD" id="cd02195">
    <property type="entry name" value="SelD"/>
    <property type="match status" value="1"/>
</dbReference>
<reference evidence="9 10" key="1">
    <citation type="submission" date="2019-09" db="EMBL/GenBank/DDBJ databases">
        <authorList>
            <person name="Chen X.-Y."/>
        </authorList>
    </citation>
    <scope>NUCLEOTIDE SEQUENCE [LARGE SCALE GENOMIC DNA]</scope>
    <source>
        <strain evidence="9 10">NY5</strain>
    </source>
</reference>
<organism evidence="9 10">
    <name type="scientific">Pseudohalioglobus sediminis</name>
    <dbReference type="NCBI Taxonomy" id="2606449"/>
    <lineage>
        <taxon>Bacteria</taxon>
        <taxon>Pseudomonadati</taxon>
        <taxon>Pseudomonadota</taxon>
        <taxon>Gammaproteobacteria</taxon>
        <taxon>Cellvibrionales</taxon>
        <taxon>Halieaceae</taxon>
        <taxon>Pseudohalioglobus</taxon>
    </lineage>
</organism>
<dbReference type="Gene3D" id="3.90.650.10">
    <property type="entry name" value="PurM-like C-terminal domain"/>
    <property type="match status" value="1"/>
</dbReference>
<dbReference type="SUPFAM" id="SSF56042">
    <property type="entry name" value="PurM C-terminal domain-like"/>
    <property type="match status" value="1"/>
</dbReference>
<dbReference type="AlphaFoldDB" id="A0A5B0WW81"/>
<dbReference type="Gene3D" id="3.30.1330.10">
    <property type="entry name" value="PurM-like, N-terminal domain"/>
    <property type="match status" value="1"/>
</dbReference>
<name>A0A5B0WW81_9GAMM</name>
<evidence type="ECO:0000256" key="3">
    <source>
        <dbReference type="ARBA" id="ARBA00022777"/>
    </source>
</evidence>
<dbReference type="InterPro" id="IPR023753">
    <property type="entry name" value="FAD/NAD-binding_dom"/>
</dbReference>
<feature type="domain" description="PurM-like N-terminal" evidence="6">
    <location>
        <begin position="435"/>
        <end position="543"/>
    </location>
</feature>
<dbReference type="InterPro" id="IPR036188">
    <property type="entry name" value="FAD/NAD-bd_sf"/>
</dbReference>
<dbReference type="GO" id="GO:0005737">
    <property type="term" value="C:cytoplasm"/>
    <property type="evidence" value="ECO:0007669"/>
    <property type="project" value="TreeGrafter"/>
</dbReference>
<evidence type="ECO:0000256" key="4">
    <source>
        <dbReference type="ARBA" id="ARBA00022840"/>
    </source>
</evidence>
<keyword evidence="2" id="KW-0547">Nucleotide-binding</keyword>
<dbReference type="InterPro" id="IPR036676">
    <property type="entry name" value="PurM-like_C_sf"/>
</dbReference>
<dbReference type="GO" id="GO:0016260">
    <property type="term" value="P:selenocysteine biosynthetic process"/>
    <property type="evidence" value="ECO:0007669"/>
    <property type="project" value="TreeGrafter"/>
</dbReference>
<proteinExistence type="predicted"/>
<dbReference type="SUPFAM" id="SSF55326">
    <property type="entry name" value="PurM N-terminal domain-like"/>
    <property type="match status" value="1"/>
</dbReference>
<evidence type="ECO:0000313" key="10">
    <source>
        <dbReference type="Proteomes" id="UP000323708"/>
    </source>
</evidence>
<evidence type="ECO:0000256" key="2">
    <source>
        <dbReference type="ARBA" id="ARBA00022741"/>
    </source>
</evidence>
<comment type="caution">
    <text evidence="9">The sequence shown here is derived from an EMBL/GenBank/DDBJ whole genome shotgun (WGS) entry which is preliminary data.</text>
</comment>
<keyword evidence="10" id="KW-1185">Reference proteome</keyword>
<dbReference type="NCBIfam" id="TIGR03169">
    <property type="entry name" value="Nterm_to_SelD"/>
    <property type="match status" value="1"/>
</dbReference>
<dbReference type="Pfam" id="PF00586">
    <property type="entry name" value="AIRS"/>
    <property type="match status" value="1"/>
</dbReference>
<dbReference type="GO" id="GO:0016491">
    <property type="term" value="F:oxidoreductase activity"/>
    <property type="evidence" value="ECO:0007669"/>
    <property type="project" value="InterPro"/>
</dbReference>
<dbReference type="PANTHER" id="PTHR10256">
    <property type="entry name" value="SELENIDE, WATER DIKINASE"/>
    <property type="match status" value="1"/>
</dbReference>
<sequence length="744" mass="78593">MRDQPSLQRDLVFVGGGHAHALVLRMLAMKPIAGLRTTLISPASHTPYSGMLPGLVAGHYSFEETHIDLARLCQWAGVRFIEAEVVAIEPQHRRLALADRPAVEYDVVSIDIGSQPELDSVPGAREHAVPVKPVAGLWQRWNALARRLDRGESGHRVAVVGGGAGSVELALAMAHARGNAAVEIALYCGGEEILQQYNTGARRAGMAALQRYGIGVHVDSRVVEVNRDTLLLENGTQATFDELFWCTGAAAAPWLASSGLACDARGFLQVDDGLQVLHQDKVFAAGDIATQVNHPRPKAGVYAVRQAPVLAHNLRAALLNTAPRQHRPQRRFLSLVSLGDQYAVADKGPLHATGRWVWHWKDRIDRKFMRQFEVLPARGDMQGQDRISDHSGAADAQDEMICGGCGAKVGARGLAAVLADLHGAFPDSCQPPGQGDDAASIPGSGSAELVQSLDVLRELVGDPWLMGRIAANHALSDLYACGAQPVSALAAVTLPFAGESLLQRELMQLLSGALHEFSAVNCCLRGGHSLQGPELQVGFAVNGVPMDARRGLLAKRGAGAGDVLVLTKPLGTGVLFAAHRRQLADGRDIAAAIAAMLQSNRHAAHLALAHGASACTDITGFGLLGHLLEMLGTGQRARLDVAAVPALAGAMSLLRGGQRSSMHESNDALLDRLEAKSPAATELLALLCDPQTSGGLLIAIPAERATDLRTELQQAGYTQATAVGEVVAASSVTHTPSVELVSLL</sequence>
<gene>
    <name evidence="9" type="primary">selD</name>
    <name evidence="9" type="ORF">F0M18_11325</name>
</gene>
<evidence type="ECO:0000313" key="9">
    <source>
        <dbReference type="EMBL" id="KAA1190401.1"/>
    </source>
</evidence>
<dbReference type="InterPro" id="IPR004536">
    <property type="entry name" value="SPS/SelD"/>
</dbReference>
<keyword evidence="1 9" id="KW-0808">Transferase</keyword>
<dbReference type="InterPro" id="IPR017584">
    <property type="entry name" value="Pyridine_nucleo_diS_OxRdtase_N"/>
</dbReference>
<dbReference type="NCBIfam" id="TIGR00476">
    <property type="entry name" value="selD"/>
    <property type="match status" value="1"/>
</dbReference>
<evidence type="ECO:0000256" key="1">
    <source>
        <dbReference type="ARBA" id="ARBA00022679"/>
    </source>
</evidence>
<dbReference type="Pfam" id="PF07992">
    <property type="entry name" value="Pyr_redox_2"/>
    <property type="match status" value="1"/>
</dbReference>
<dbReference type="InterPro" id="IPR036921">
    <property type="entry name" value="PurM-like_N_sf"/>
</dbReference>
<keyword evidence="5" id="KW-0711">Selenium</keyword>
<keyword evidence="3 9" id="KW-0418">Kinase</keyword>
<dbReference type="GO" id="GO:0005524">
    <property type="term" value="F:ATP binding"/>
    <property type="evidence" value="ECO:0007669"/>
    <property type="project" value="UniProtKB-KW"/>
</dbReference>
<dbReference type="Gene3D" id="3.50.50.100">
    <property type="match status" value="1"/>
</dbReference>